<evidence type="ECO:0000256" key="2">
    <source>
        <dbReference type="ARBA" id="ARBA00004742"/>
    </source>
</evidence>
<dbReference type="AlphaFoldDB" id="A0A0B2K2H8"/>
<evidence type="ECO:0000256" key="5">
    <source>
        <dbReference type="ARBA" id="ARBA00022485"/>
    </source>
</evidence>
<evidence type="ECO:0000256" key="10">
    <source>
        <dbReference type="ARBA" id="ARBA00049406"/>
    </source>
</evidence>
<evidence type="ECO:0000256" key="6">
    <source>
        <dbReference type="ARBA" id="ARBA00022723"/>
    </source>
</evidence>
<keyword evidence="4 11" id="KW-0312">Gluconeogenesis</keyword>
<dbReference type="InterPro" id="IPR005130">
    <property type="entry name" value="Ser_deHydtase-like_asu"/>
</dbReference>
<organism evidence="13 14">
    <name type="scientific">Anaerovibrio lipolyticus</name>
    <dbReference type="NCBI Taxonomy" id="82374"/>
    <lineage>
        <taxon>Bacteria</taxon>
        <taxon>Bacillati</taxon>
        <taxon>Bacillota</taxon>
        <taxon>Negativicutes</taxon>
        <taxon>Selenomonadales</taxon>
        <taxon>Selenomonadaceae</taxon>
        <taxon>Anaerovibrio</taxon>
    </lineage>
</organism>
<protein>
    <recommendedName>
        <fullName evidence="11">L-serine dehydratase</fullName>
        <ecNumber evidence="11">4.3.1.17</ecNumber>
    </recommendedName>
</protein>
<evidence type="ECO:0000313" key="13">
    <source>
        <dbReference type="EMBL" id="KHM52976.1"/>
    </source>
</evidence>
<dbReference type="PANTHER" id="PTHR30182:SF1">
    <property type="entry name" value="L-SERINE DEHYDRATASE 1"/>
    <property type="match status" value="1"/>
</dbReference>
<dbReference type="STRING" id="82374.NZ47_01335"/>
<dbReference type="GO" id="GO:0051539">
    <property type="term" value="F:4 iron, 4 sulfur cluster binding"/>
    <property type="evidence" value="ECO:0007669"/>
    <property type="project" value="UniProtKB-UniRule"/>
</dbReference>
<dbReference type="GO" id="GO:0046872">
    <property type="term" value="F:metal ion binding"/>
    <property type="evidence" value="ECO:0007669"/>
    <property type="project" value="UniProtKB-KW"/>
</dbReference>
<keyword evidence="5 11" id="KW-0004">4Fe-4S</keyword>
<keyword evidence="8 11" id="KW-0411">Iron-sulfur</keyword>
<dbReference type="GO" id="GO:0003941">
    <property type="term" value="F:L-serine ammonia-lyase activity"/>
    <property type="evidence" value="ECO:0007669"/>
    <property type="project" value="UniProtKB-UniRule"/>
</dbReference>
<sequence>MVNFNSIKELIELAKERNTSIGKITMEYEQEHSFDSEEHMLKSMGDNWRVMQESIERGVSNRDKSLSGLTGGDAIKIYAHRDNSYTGQTVMTVAASAVGVSEVNAVMGRIVACPTAGSCGIVPAAIKTAAEKNNNTEEEIVDALFTAAGIGLVIEANASIAGAYGGCQAECGTAAGMAAGAMVQLGGGTPDQVGHAVALAIKNLLGLACDPVAGLVEVPCVKRNGFVAVHSMVAADMALAGVESVIPVDEVIDAMDRIGRSLPRTVKETAEGGLALTKTGKEISKRVFG</sequence>
<gene>
    <name evidence="13" type="ORF">NZ47_01335</name>
</gene>
<dbReference type="PANTHER" id="PTHR30182">
    <property type="entry name" value="L-SERINE DEHYDRATASE"/>
    <property type="match status" value="1"/>
</dbReference>
<keyword evidence="14" id="KW-1185">Reference proteome</keyword>
<keyword evidence="6 11" id="KW-0479">Metal-binding</keyword>
<feature type="domain" description="Serine dehydratase-like alpha subunit" evidence="12">
    <location>
        <begin position="17"/>
        <end position="275"/>
    </location>
</feature>
<dbReference type="InterPro" id="IPR051318">
    <property type="entry name" value="Fe-S_L-Ser"/>
</dbReference>
<keyword evidence="7 11" id="KW-0408">Iron</keyword>
<dbReference type="Pfam" id="PF03313">
    <property type="entry name" value="SDH_alpha"/>
    <property type="match status" value="1"/>
</dbReference>
<dbReference type="InterPro" id="IPR004642">
    <property type="entry name" value="Ser_deHydtase_asu"/>
</dbReference>
<keyword evidence="9 11" id="KW-0456">Lyase</keyword>
<dbReference type="GO" id="GO:0006094">
    <property type="term" value="P:gluconeogenesis"/>
    <property type="evidence" value="ECO:0007669"/>
    <property type="project" value="UniProtKB-KW"/>
</dbReference>
<evidence type="ECO:0000256" key="9">
    <source>
        <dbReference type="ARBA" id="ARBA00023239"/>
    </source>
</evidence>
<evidence type="ECO:0000256" key="3">
    <source>
        <dbReference type="ARBA" id="ARBA00008636"/>
    </source>
</evidence>
<dbReference type="EC" id="4.3.1.17" evidence="11"/>
<reference evidence="13 14" key="1">
    <citation type="journal article" date="2013" name="PLoS ONE">
        <title>Identification and characterization of three novel lipases belonging to families II and V from Anaerovibrio lipolyticus 5ST.</title>
        <authorList>
            <person name="Prive F."/>
            <person name="Kaderbhai N.N."/>
            <person name="Girdwood S."/>
            <person name="Worgan H.J."/>
            <person name="Pinloche E."/>
            <person name="Scollan N.D."/>
            <person name="Huws S.A."/>
            <person name="Newbold C.J."/>
        </authorList>
    </citation>
    <scope>NUCLEOTIDE SEQUENCE [LARGE SCALE GENOMIC DNA]</scope>
    <source>
        <strain evidence="13 14">5S</strain>
    </source>
</reference>
<proteinExistence type="inferred from homology"/>
<comment type="cofactor">
    <cofactor evidence="1 11">
        <name>[4Fe-4S] cluster</name>
        <dbReference type="ChEBI" id="CHEBI:49883"/>
    </cofactor>
</comment>
<evidence type="ECO:0000256" key="4">
    <source>
        <dbReference type="ARBA" id="ARBA00022432"/>
    </source>
</evidence>
<dbReference type="Proteomes" id="UP000030993">
    <property type="component" value="Unassembled WGS sequence"/>
</dbReference>
<evidence type="ECO:0000259" key="12">
    <source>
        <dbReference type="Pfam" id="PF03313"/>
    </source>
</evidence>
<evidence type="ECO:0000256" key="1">
    <source>
        <dbReference type="ARBA" id="ARBA00001966"/>
    </source>
</evidence>
<comment type="caution">
    <text evidence="13">The sequence shown here is derived from an EMBL/GenBank/DDBJ whole genome shotgun (WGS) entry which is preliminary data.</text>
</comment>
<accession>A0A0B2K2H8</accession>
<comment type="pathway">
    <text evidence="2">Carbohydrate biosynthesis; gluconeogenesis.</text>
</comment>
<dbReference type="eggNOG" id="COG1760">
    <property type="taxonomic scope" value="Bacteria"/>
</dbReference>
<evidence type="ECO:0000256" key="11">
    <source>
        <dbReference type="RuleBase" id="RU366059"/>
    </source>
</evidence>
<comment type="similarity">
    <text evidence="3 11">Belongs to the iron-sulfur dependent L-serine dehydratase family.</text>
</comment>
<dbReference type="RefSeq" id="WP_039205910.1">
    <property type="nucleotide sequence ID" value="NZ_JSCE01000024.1"/>
</dbReference>
<evidence type="ECO:0000256" key="7">
    <source>
        <dbReference type="ARBA" id="ARBA00023004"/>
    </source>
</evidence>
<evidence type="ECO:0000256" key="8">
    <source>
        <dbReference type="ARBA" id="ARBA00023014"/>
    </source>
</evidence>
<dbReference type="NCBIfam" id="TIGR00718">
    <property type="entry name" value="sda_alpha"/>
    <property type="match status" value="1"/>
</dbReference>
<name>A0A0B2K2H8_9FIRM</name>
<comment type="catalytic activity">
    <reaction evidence="10 11">
        <text>L-serine = pyruvate + NH4(+)</text>
        <dbReference type="Rhea" id="RHEA:19169"/>
        <dbReference type="ChEBI" id="CHEBI:15361"/>
        <dbReference type="ChEBI" id="CHEBI:28938"/>
        <dbReference type="ChEBI" id="CHEBI:33384"/>
        <dbReference type="EC" id="4.3.1.17"/>
    </reaction>
</comment>
<evidence type="ECO:0000313" key="14">
    <source>
        <dbReference type="Proteomes" id="UP000030993"/>
    </source>
</evidence>
<dbReference type="EMBL" id="JSCE01000024">
    <property type="protein sequence ID" value="KHM52976.1"/>
    <property type="molecule type" value="Genomic_DNA"/>
</dbReference>